<protein>
    <submittedName>
        <fullName evidence="2">Bipolar dna helicase</fullName>
    </submittedName>
</protein>
<dbReference type="GO" id="GO:0004386">
    <property type="term" value="F:helicase activity"/>
    <property type="evidence" value="ECO:0007669"/>
    <property type="project" value="UniProtKB-KW"/>
</dbReference>
<dbReference type="InterPro" id="IPR002789">
    <property type="entry name" value="HerA_central"/>
</dbReference>
<comment type="caution">
    <text evidence="2">The sequence shown here is derived from an EMBL/GenBank/DDBJ whole genome shotgun (WGS) entry which is preliminary data.</text>
</comment>
<reference evidence="2" key="1">
    <citation type="journal article" date="2015" name="Proc. Natl. Acad. Sci. U.S.A.">
        <title>Networks of energetic and metabolic interactions define dynamics in microbial communities.</title>
        <authorList>
            <person name="Embree M."/>
            <person name="Liu J.K."/>
            <person name="Al-Bassam M.M."/>
            <person name="Zengler K."/>
        </authorList>
    </citation>
    <scope>NUCLEOTIDE SEQUENCE</scope>
</reference>
<organism evidence="2">
    <name type="scientific">hydrocarbon metagenome</name>
    <dbReference type="NCBI Taxonomy" id="938273"/>
    <lineage>
        <taxon>unclassified sequences</taxon>
        <taxon>metagenomes</taxon>
        <taxon>ecological metagenomes</taxon>
    </lineage>
</organism>
<feature type="domain" description="Helicase HerA central" evidence="1">
    <location>
        <begin position="162"/>
        <end position="345"/>
    </location>
</feature>
<keyword evidence="2" id="KW-0547">Nucleotide-binding</keyword>
<dbReference type="Gene3D" id="3.40.50.300">
    <property type="entry name" value="P-loop containing nucleotide triphosphate hydrolases"/>
    <property type="match status" value="2"/>
</dbReference>
<accession>A0A0W8FMG6</accession>
<keyword evidence="2" id="KW-0378">Hydrolase</keyword>
<dbReference type="InterPro" id="IPR008571">
    <property type="entry name" value="HerA-like"/>
</dbReference>
<dbReference type="InterPro" id="IPR027417">
    <property type="entry name" value="P-loop_NTPase"/>
</dbReference>
<dbReference type="EMBL" id="LNQE01001017">
    <property type="protein sequence ID" value="KUG21838.1"/>
    <property type="molecule type" value="Genomic_DNA"/>
</dbReference>
<keyword evidence="2" id="KW-0067">ATP-binding</keyword>
<sequence>MRHTPFAHAESLRIGSVDFISPDEVKVMLDIEAPESVALNAGGARPFPRVNSYVLIPVDDGYLVGQIEWLTIERSAFPKRRGVQDFGLVDLPYPLRKMSLNPIGTLRKQYGTDESYNFRRGADALPSVGAAVLLPTEKQLRSIVESGERQRVRIGISPLAGNAVVRIDPDRLFGRHLAVLGNTGSGKSCSVAGLIRWSLETARTNVKDKTKDNPNARFIILDPNGEYSRAFSGTDLSLKTRIFRVSPEVGELALHVPLWFWNSAEWVSFTQASAKTQKPTLVQSLRFLRDQQIEPPESVNHELRRFLRTMVTTIRMEKNSGSPWGAFPKPKSFWEKLEKWKQGVEPELSGLSGEELNKLQALVDAIENLCRPRRANYAHYDFTRQDIDNLLETASQAHSIFGGSESDIESVDADVPRPFTGDNLLRCVEATAEMMNVSENVETLLIRLRSLLADKQMNAVIGDCVDITLEKWLIDYVGADQSENGCLAVIDLSLVPSEIIHVVTAVTARMIFEALQRYRKLNLVTLPTVIVMEEAHTFIKRYKDDIENYDAATICCQVFERIAREGRKYGLGLVLSSQRPSELSPTVLSQCNTFLLHRISNDRDQELVHRLVPDNLRGLLRELPSLPSQYAILLGWASELPVLLKMDDLPKSQQPHSDDPDFWNVWTGCDDEDNIMKRTIDWKPVVDDWQGKSNVIEGNDTKTENLLQEMPDDDVPF</sequence>
<keyword evidence="2" id="KW-0347">Helicase</keyword>
<proteinExistence type="predicted"/>
<name>A0A0W8FMG6_9ZZZZ</name>
<dbReference type="AlphaFoldDB" id="A0A0W8FMG6"/>
<dbReference type="PANTHER" id="PTHR42957:SF1">
    <property type="entry name" value="HELICASE MJ1565-RELATED"/>
    <property type="match status" value="1"/>
</dbReference>
<dbReference type="PANTHER" id="PTHR42957">
    <property type="entry name" value="HELICASE MJ1565-RELATED"/>
    <property type="match status" value="1"/>
</dbReference>
<dbReference type="SUPFAM" id="SSF52540">
    <property type="entry name" value="P-loop containing nucleoside triphosphate hydrolases"/>
    <property type="match status" value="1"/>
</dbReference>
<evidence type="ECO:0000313" key="2">
    <source>
        <dbReference type="EMBL" id="KUG21838.1"/>
    </source>
</evidence>
<evidence type="ECO:0000259" key="1">
    <source>
        <dbReference type="Pfam" id="PF01935"/>
    </source>
</evidence>
<dbReference type="Pfam" id="PF01935">
    <property type="entry name" value="DUF87"/>
    <property type="match status" value="1"/>
</dbReference>
<gene>
    <name evidence="2" type="ORF">ASZ90_008411</name>
</gene>